<keyword evidence="2" id="KW-1185">Reference proteome</keyword>
<protein>
    <submittedName>
        <fullName evidence="1">Pectinesterase PPME1</fullName>
    </submittedName>
</protein>
<organism evidence="1 2">
    <name type="scientific">Trichinella spiralis</name>
    <name type="common">Trichina worm</name>
    <dbReference type="NCBI Taxonomy" id="6334"/>
    <lineage>
        <taxon>Eukaryota</taxon>
        <taxon>Metazoa</taxon>
        <taxon>Ecdysozoa</taxon>
        <taxon>Nematoda</taxon>
        <taxon>Enoplea</taxon>
        <taxon>Dorylaimia</taxon>
        <taxon>Trichinellida</taxon>
        <taxon>Trichinellidae</taxon>
        <taxon>Trichinella</taxon>
    </lineage>
</organism>
<dbReference type="EMBL" id="JBEUSY010000207">
    <property type="protein sequence ID" value="KAL1242381.1"/>
    <property type="molecule type" value="Genomic_DNA"/>
</dbReference>
<accession>A0ABR3KRT3</accession>
<sequence length="89" mass="10530">MFLRSKTEKEEGRVKKNHETFGRKRCIDFGIKKCRCVLQLFPLRQQLPVNLFSRADFQETTPKSIMQMRGRFAAFFNTKFPGFTSRSSF</sequence>
<proteinExistence type="predicted"/>
<comment type="caution">
    <text evidence="1">The sequence shown here is derived from an EMBL/GenBank/DDBJ whole genome shotgun (WGS) entry which is preliminary data.</text>
</comment>
<name>A0ABR3KRT3_TRISP</name>
<gene>
    <name evidence="1" type="ORF">TSPI_00531</name>
</gene>
<reference evidence="1 2" key="1">
    <citation type="submission" date="2024-07" db="EMBL/GenBank/DDBJ databases">
        <title>Enhanced genomic and transcriptomic resources for Trichinella pseudospiralis and T. spiralis underpin the discovery of pronounced molecular differences between stages and species.</title>
        <authorList>
            <person name="Pasi K.K."/>
            <person name="La Rosa G."/>
            <person name="Gomez-Morales M.A."/>
            <person name="Tosini F."/>
            <person name="Sumanam S."/>
            <person name="Young N.D."/>
            <person name="Chang B.C."/>
            <person name="Robin G.B."/>
        </authorList>
    </citation>
    <scope>NUCLEOTIDE SEQUENCE [LARGE SCALE GENOMIC DNA]</scope>
    <source>
        <strain evidence="1">ISS534</strain>
    </source>
</reference>
<evidence type="ECO:0000313" key="1">
    <source>
        <dbReference type="EMBL" id="KAL1242381.1"/>
    </source>
</evidence>
<evidence type="ECO:0000313" key="2">
    <source>
        <dbReference type="Proteomes" id="UP001558632"/>
    </source>
</evidence>
<dbReference type="Proteomes" id="UP001558632">
    <property type="component" value="Unassembled WGS sequence"/>
</dbReference>